<dbReference type="AlphaFoldDB" id="A0A9Q5CLR1"/>
<evidence type="ECO:0000313" key="3">
    <source>
        <dbReference type="Proteomes" id="UP000821656"/>
    </source>
</evidence>
<reference evidence="2" key="1">
    <citation type="submission" date="2020-05" db="EMBL/GenBank/DDBJ databases">
        <title>Genomic insights into acetone-butanol-ethanol (ABE) fermentation by sequencing solventogenic clostridia strains.</title>
        <authorList>
            <person name="Brown S."/>
        </authorList>
    </citation>
    <scope>NUCLEOTIDE SEQUENCE</scope>
    <source>
        <strain evidence="2">DJ126</strain>
    </source>
</reference>
<name>A0A9Q5CLR1_CLOBE</name>
<dbReference type="RefSeq" id="WP_173695930.1">
    <property type="nucleotide sequence ID" value="NZ_CP016090.1"/>
</dbReference>
<evidence type="ECO:0000256" key="1">
    <source>
        <dbReference type="SAM" id="MobiDB-lite"/>
    </source>
</evidence>
<dbReference type="Proteomes" id="UP000821656">
    <property type="component" value="Unassembled WGS sequence"/>
</dbReference>
<accession>A0A9Q5CLR1</accession>
<dbReference type="EMBL" id="JABSXK010000001">
    <property type="protein sequence ID" value="NRV08478.1"/>
    <property type="molecule type" value="Genomic_DNA"/>
</dbReference>
<proteinExistence type="predicted"/>
<protein>
    <submittedName>
        <fullName evidence="2">Uncharacterized protein</fullName>
    </submittedName>
</protein>
<feature type="compositionally biased region" description="Basic and acidic residues" evidence="1">
    <location>
        <begin position="33"/>
        <end position="48"/>
    </location>
</feature>
<sequence>MDNNKNRIKDRPKSNAERRKIDPKNNADLGISDGKKIGAPPHKEKDHL</sequence>
<feature type="compositionally biased region" description="Basic and acidic residues" evidence="1">
    <location>
        <begin position="1"/>
        <end position="25"/>
    </location>
</feature>
<feature type="region of interest" description="Disordered" evidence="1">
    <location>
        <begin position="1"/>
        <end position="48"/>
    </location>
</feature>
<gene>
    <name evidence="2" type="ORF">DFH45_001441</name>
</gene>
<evidence type="ECO:0000313" key="2">
    <source>
        <dbReference type="EMBL" id="NRV08478.1"/>
    </source>
</evidence>
<comment type="caution">
    <text evidence="2">The sequence shown here is derived from an EMBL/GenBank/DDBJ whole genome shotgun (WGS) entry which is preliminary data.</text>
</comment>
<organism evidence="2 3">
    <name type="scientific">Clostridium beijerinckii</name>
    <name type="common">Clostridium MP</name>
    <dbReference type="NCBI Taxonomy" id="1520"/>
    <lineage>
        <taxon>Bacteria</taxon>
        <taxon>Bacillati</taxon>
        <taxon>Bacillota</taxon>
        <taxon>Clostridia</taxon>
        <taxon>Eubacteriales</taxon>
        <taxon>Clostridiaceae</taxon>
        <taxon>Clostridium</taxon>
    </lineage>
</organism>